<dbReference type="RefSeq" id="XP_005644972.1">
    <property type="nucleotide sequence ID" value="XM_005644915.1"/>
</dbReference>
<proteinExistence type="predicted"/>
<evidence type="ECO:0000313" key="3">
    <source>
        <dbReference type="Proteomes" id="UP000007264"/>
    </source>
</evidence>
<dbReference type="Gene3D" id="2.160.20.10">
    <property type="entry name" value="Single-stranded right-handed beta-helix, Pectin lyase-like"/>
    <property type="match status" value="2"/>
</dbReference>
<dbReference type="SMART" id="SM00710">
    <property type="entry name" value="PbH1"/>
    <property type="match status" value="5"/>
</dbReference>
<protein>
    <submittedName>
        <fullName evidence="2">Uncharacterized protein</fullName>
    </submittedName>
</protein>
<dbReference type="AlphaFoldDB" id="I0YPV9"/>
<dbReference type="Proteomes" id="UP000007264">
    <property type="component" value="Unassembled WGS sequence"/>
</dbReference>
<sequence length="653" mass="68364">MPSGVLGWPPKQAAAPSSSISEPGANGAADYVPSPPPDAFQPPGINGDGGADNSGASYNIITGEDGYSTFLPSNNTIDGTGFQLFWTDRMRNPQILGARVPRGTYYLWPAAGAANSGTARDGGYHLSLDCLGRMLPFVLDFQGSAVILVDGSKGGVAFYGCSRLTVRGVSMSYPPSQFHHIQGAVVDVGAPPVRTVTVQAHDGYPDHLWADARMCAAYTAGTQVIRVNSSDIVPSLVQRVDDSRFQLHTSYDLYNIQPGALLACRTGVGGHGMYWESCADSTMADTIFHNPAGHWIAEVGCRNMTYRGNHLSPYPSTLGTKQELPLMSSIGDGISVRGARSGPAIVGNSMRGMGGDGITVATVPYVITALEAHSSTITVDCSGVTCFGIRQGDLVTAGSAVSKPLPGYAKVEAVKSWATAALANATTEGGPPKSDALLQVLLDSWPVAWTTVSPTVLLVIPGAGFQIRRNTIANNRGSGIVLQAPRGVVANNMITSPKYWGIQGLPSVDGRGDGAFTRDLLITNNTIDAVFGGVVVGCLEAAGQAPCPARGHSNLTIAANLIQNAATLPLLLTSARGVSIVGNVFRSVLCYPWVLYNGYPWLPRFWGSVGFVAEAADVAFQSNVIDTSAQCAYGNIHNPFEALSGTVTNLTIS</sequence>
<gene>
    <name evidence="2" type="ORF">COCSUDRAFT_43872</name>
</gene>
<accession>I0YPV9</accession>
<organism evidence="2 3">
    <name type="scientific">Coccomyxa subellipsoidea (strain C-169)</name>
    <name type="common">Green microalga</name>
    <dbReference type="NCBI Taxonomy" id="574566"/>
    <lineage>
        <taxon>Eukaryota</taxon>
        <taxon>Viridiplantae</taxon>
        <taxon>Chlorophyta</taxon>
        <taxon>core chlorophytes</taxon>
        <taxon>Trebouxiophyceae</taxon>
        <taxon>Trebouxiophyceae incertae sedis</taxon>
        <taxon>Coccomyxaceae</taxon>
        <taxon>Coccomyxa</taxon>
        <taxon>Coccomyxa subellipsoidea</taxon>
    </lineage>
</organism>
<dbReference type="EMBL" id="AGSI01000015">
    <property type="protein sequence ID" value="EIE20428.1"/>
    <property type="molecule type" value="Genomic_DNA"/>
</dbReference>
<dbReference type="SUPFAM" id="SSF51126">
    <property type="entry name" value="Pectin lyase-like"/>
    <property type="match status" value="1"/>
</dbReference>
<keyword evidence="3" id="KW-1185">Reference proteome</keyword>
<dbReference type="eggNOG" id="ENOG502SX2B">
    <property type="taxonomic scope" value="Eukaryota"/>
</dbReference>
<feature type="region of interest" description="Disordered" evidence="1">
    <location>
        <begin position="1"/>
        <end position="52"/>
    </location>
</feature>
<dbReference type="GeneID" id="17038404"/>
<dbReference type="InterPro" id="IPR012334">
    <property type="entry name" value="Pectin_lyas_fold"/>
</dbReference>
<reference evidence="2 3" key="1">
    <citation type="journal article" date="2012" name="Genome Biol.">
        <title>The genome of the polar eukaryotic microalga coccomyxa subellipsoidea reveals traits of cold adaptation.</title>
        <authorList>
            <person name="Blanc G."/>
            <person name="Agarkova I."/>
            <person name="Grimwood J."/>
            <person name="Kuo A."/>
            <person name="Brueggeman A."/>
            <person name="Dunigan D."/>
            <person name="Gurnon J."/>
            <person name="Ladunga I."/>
            <person name="Lindquist E."/>
            <person name="Lucas S."/>
            <person name="Pangilinan J."/>
            <person name="Proschold T."/>
            <person name="Salamov A."/>
            <person name="Schmutz J."/>
            <person name="Weeks D."/>
            <person name="Yamada T."/>
            <person name="Claverie J.M."/>
            <person name="Grigoriev I."/>
            <person name="Van Etten J."/>
            <person name="Lomsadze A."/>
            <person name="Borodovsky M."/>
        </authorList>
    </citation>
    <scope>NUCLEOTIDE SEQUENCE [LARGE SCALE GENOMIC DNA]</scope>
    <source>
        <strain evidence="2 3">C-169</strain>
    </source>
</reference>
<evidence type="ECO:0000256" key="1">
    <source>
        <dbReference type="SAM" id="MobiDB-lite"/>
    </source>
</evidence>
<dbReference type="InterPro" id="IPR011050">
    <property type="entry name" value="Pectin_lyase_fold/virulence"/>
</dbReference>
<comment type="caution">
    <text evidence="2">The sequence shown here is derived from an EMBL/GenBank/DDBJ whole genome shotgun (WGS) entry which is preliminary data.</text>
</comment>
<evidence type="ECO:0000313" key="2">
    <source>
        <dbReference type="EMBL" id="EIE20428.1"/>
    </source>
</evidence>
<dbReference type="KEGG" id="csl:COCSUDRAFT_43872"/>
<dbReference type="InterPro" id="IPR006626">
    <property type="entry name" value="PbH1"/>
</dbReference>
<name>I0YPV9_COCSC</name>